<dbReference type="AlphaFoldDB" id="A0A3S5B666"/>
<evidence type="ECO:0000256" key="7">
    <source>
        <dbReference type="ARBA" id="ARBA00048539"/>
    </source>
</evidence>
<dbReference type="GO" id="GO:0032267">
    <property type="term" value="F:tRNA(Ile)-lysidine synthase activity"/>
    <property type="evidence" value="ECO:0007669"/>
    <property type="project" value="UniProtKB-EC"/>
</dbReference>
<organism evidence="11 12">
    <name type="scientific">Neisseria weaveri</name>
    <dbReference type="NCBI Taxonomy" id="28091"/>
    <lineage>
        <taxon>Bacteria</taxon>
        <taxon>Pseudomonadati</taxon>
        <taxon>Pseudomonadota</taxon>
        <taxon>Betaproteobacteria</taxon>
        <taxon>Neisseriales</taxon>
        <taxon>Neisseriaceae</taxon>
        <taxon>Neisseria</taxon>
    </lineage>
</organism>
<dbReference type="PANTHER" id="PTHR43033">
    <property type="entry name" value="TRNA(ILE)-LYSIDINE SYNTHASE-RELATED"/>
    <property type="match status" value="1"/>
</dbReference>
<dbReference type="Pfam" id="PF11734">
    <property type="entry name" value="TilS_C"/>
    <property type="match status" value="1"/>
</dbReference>
<dbReference type="SUPFAM" id="SSF52402">
    <property type="entry name" value="Adenine nucleotide alpha hydrolases-like"/>
    <property type="match status" value="1"/>
</dbReference>
<evidence type="ECO:0000256" key="6">
    <source>
        <dbReference type="ARBA" id="ARBA00022840"/>
    </source>
</evidence>
<evidence type="ECO:0000259" key="10">
    <source>
        <dbReference type="Pfam" id="PF11734"/>
    </source>
</evidence>
<dbReference type="NCBIfam" id="TIGR02432">
    <property type="entry name" value="lysidine_TilS_N"/>
    <property type="match status" value="1"/>
</dbReference>
<dbReference type="InterPro" id="IPR012094">
    <property type="entry name" value="tRNA_Ile_lys_synt"/>
</dbReference>
<sequence>MVNVDILPESVKCLLDTVRQEFLAADIKYASIEVALSGGVDSVVLLHILSCLKEELGFKLYAVHINHGLQHCADEWVDFCKKLCGKFDVPLRVEKVTVSKDGLGVEAAARRERYRVFGHSSAKVLAMAHHRDDQVETFILAALRGGGTRALSAMPKWRKLTEHLVAWRPLLDVSRSELESYAAECSLNYVEDPSNGDSTYLRNWVRHQLMPVLHDRVPFIKQHILHSVSALQNELALLDEVIQEDFKYIMQPGFFDVVRWRKLSELRKKQQLKFFVKQCALGYCRGDSVADFSRVLSEIGNCSALWKLPEGEIYAYANRLFILRNGWQSEYRWLSCPLHFDKTRQNLMQDYGFVLSVSKLGLSREGIKRIKSIRAVNSVDSLNLTVCRKNIVKILKERKVPPFIRHKWPVLVDENDRCIAVANIAVDHSHAVDNGFLPVFESLNQFIVEPKSKFGVY</sequence>
<dbReference type="CDD" id="cd01992">
    <property type="entry name" value="TilS_N"/>
    <property type="match status" value="1"/>
</dbReference>
<feature type="binding site" evidence="8">
    <location>
        <begin position="37"/>
        <end position="42"/>
    </location>
    <ligand>
        <name>ATP</name>
        <dbReference type="ChEBI" id="CHEBI:30616"/>
    </ligand>
</feature>
<dbReference type="EC" id="6.3.4.19" evidence="8"/>
<feature type="domain" description="tRNA(Ile)-lysidine/2-thiocytidine synthase N-terminal" evidence="9">
    <location>
        <begin position="33"/>
        <end position="208"/>
    </location>
</feature>
<evidence type="ECO:0000256" key="3">
    <source>
        <dbReference type="ARBA" id="ARBA00022598"/>
    </source>
</evidence>
<keyword evidence="4 8" id="KW-0819">tRNA processing</keyword>
<evidence type="ECO:0000256" key="8">
    <source>
        <dbReference type="HAMAP-Rule" id="MF_01161"/>
    </source>
</evidence>
<dbReference type="KEGG" id="nwe:SAMEA3174300_0509"/>
<dbReference type="STRING" id="28091.SAMEA3174300_00509"/>
<dbReference type="EMBL" id="LR134533">
    <property type="protein sequence ID" value="VEJ52041.1"/>
    <property type="molecule type" value="Genomic_DNA"/>
</dbReference>
<keyword evidence="2 8" id="KW-0963">Cytoplasm</keyword>
<name>A0A3S5B666_9NEIS</name>
<evidence type="ECO:0000313" key="12">
    <source>
        <dbReference type="Proteomes" id="UP000272771"/>
    </source>
</evidence>
<accession>A0A3S5B666</accession>
<evidence type="ECO:0000256" key="1">
    <source>
        <dbReference type="ARBA" id="ARBA00004496"/>
    </source>
</evidence>
<protein>
    <recommendedName>
        <fullName evidence="8">tRNA(Ile)-lysidine synthase</fullName>
        <ecNumber evidence="8">6.3.4.19</ecNumber>
    </recommendedName>
    <alternativeName>
        <fullName evidence="8">tRNA(Ile)-2-lysyl-cytidine synthase</fullName>
    </alternativeName>
    <alternativeName>
        <fullName evidence="8">tRNA(Ile)-lysidine synthetase</fullName>
    </alternativeName>
</protein>
<comment type="function">
    <text evidence="8">Ligates lysine onto the cytidine present at position 34 of the AUA codon-specific tRNA(Ile) that contains the anticodon CAU, in an ATP-dependent manner. Cytidine is converted to lysidine, thus changing the amino acid specificity of the tRNA from methionine to isoleucine.</text>
</comment>
<keyword evidence="5 8" id="KW-0547">Nucleotide-binding</keyword>
<proteinExistence type="inferred from homology"/>
<reference evidence="11 12" key="1">
    <citation type="submission" date="2018-12" db="EMBL/GenBank/DDBJ databases">
        <authorList>
            <consortium name="Pathogen Informatics"/>
        </authorList>
    </citation>
    <scope>NUCLEOTIDE SEQUENCE [LARGE SCALE GENOMIC DNA]</scope>
    <source>
        <strain evidence="11 12">NCTC12742</strain>
    </source>
</reference>
<dbReference type="Proteomes" id="UP000272771">
    <property type="component" value="Chromosome"/>
</dbReference>
<dbReference type="InterPro" id="IPR012796">
    <property type="entry name" value="Lysidine-tRNA-synth_C"/>
</dbReference>
<dbReference type="InterPro" id="IPR012795">
    <property type="entry name" value="tRNA_Ile_lys_synt_N"/>
</dbReference>
<dbReference type="Pfam" id="PF01171">
    <property type="entry name" value="ATP_bind_3"/>
    <property type="match status" value="1"/>
</dbReference>
<dbReference type="RefSeq" id="WP_004284941.1">
    <property type="nucleotide sequence ID" value="NZ_CAUJRG010000021.1"/>
</dbReference>
<dbReference type="HAMAP" id="MF_01161">
    <property type="entry name" value="tRNA_Ile_lys_synt"/>
    <property type="match status" value="1"/>
</dbReference>
<dbReference type="Gene3D" id="3.40.50.620">
    <property type="entry name" value="HUPs"/>
    <property type="match status" value="1"/>
</dbReference>
<feature type="domain" description="Lysidine-tRNA(Ile) synthetase C-terminal" evidence="10">
    <location>
        <begin position="391"/>
        <end position="434"/>
    </location>
</feature>
<dbReference type="OrthoDB" id="9807403at2"/>
<gene>
    <name evidence="8 11" type="primary">tilS</name>
    <name evidence="11" type="ORF">NCTC12742_01955</name>
</gene>
<dbReference type="GO" id="GO:0005737">
    <property type="term" value="C:cytoplasm"/>
    <property type="evidence" value="ECO:0007669"/>
    <property type="project" value="UniProtKB-SubCell"/>
</dbReference>
<dbReference type="InterPro" id="IPR011063">
    <property type="entry name" value="TilS/TtcA_N"/>
</dbReference>
<dbReference type="SUPFAM" id="SSF56037">
    <property type="entry name" value="PheT/TilS domain"/>
    <property type="match status" value="1"/>
</dbReference>
<comment type="catalytic activity">
    <reaction evidence="7 8">
        <text>cytidine(34) in tRNA(Ile2) + L-lysine + ATP = lysidine(34) in tRNA(Ile2) + AMP + diphosphate + H(+)</text>
        <dbReference type="Rhea" id="RHEA:43744"/>
        <dbReference type="Rhea" id="RHEA-COMP:10625"/>
        <dbReference type="Rhea" id="RHEA-COMP:10670"/>
        <dbReference type="ChEBI" id="CHEBI:15378"/>
        <dbReference type="ChEBI" id="CHEBI:30616"/>
        <dbReference type="ChEBI" id="CHEBI:32551"/>
        <dbReference type="ChEBI" id="CHEBI:33019"/>
        <dbReference type="ChEBI" id="CHEBI:82748"/>
        <dbReference type="ChEBI" id="CHEBI:83665"/>
        <dbReference type="ChEBI" id="CHEBI:456215"/>
        <dbReference type="EC" id="6.3.4.19"/>
    </reaction>
</comment>
<evidence type="ECO:0000256" key="4">
    <source>
        <dbReference type="ARBA" id="ARBA00022694"/>
    </source>
</evidence>
<evidence type="ECO:0000259" key="9">
    <source>
        <dbReference type="Pfam" id="PF01171"/>
    </source>
</evidence>
<comment type="domain">
    <text evidence="8">The N-terminal region contains the highly conserved SGGXDS motif, predicted to be a P-loop motif involved in ATP binding.</text>
</comment>
<evidence type="ECO:0000256" key="2">
    <source>
        <dbReference type="ARBA" id="ARBA00022490"/>
    </source>
</evidence>
<comment type="subcellular location">
    <subcellularLocation>
        <location evidence="1 8">Cytoplasm</location>
    </subcellularLocation>
</comment>
<dbReference type="InterPro" id="IPR014729">
    <property type="entry name" value="Rossmann-like_a/b/a_fold"/>
</dbReference>
<keyword evidence="6 8" id="KW-0067">ATP-binding</keyword>
<keyword evidence="3 8" id="KW-0436">Ligase</keyword>
<evidence type="ECO:0000256" key="5">
    <source>
        <dbReference type="ARBA" id="ARBA00022741"/>
    </source>
</evidence>
<evidence type="ECO:0000313" key="11">
    <source>
        <dbReference type="EMBL" id="VEJ52041.1"/>
    </source>
</evidence>
<keyword evidence="12" id="KW-1185">Reference proteome</keyword>
<dbReference type="PANTHER" id="PTHR43033:SF1">
    <property type="entry name" value="TRNA(ILE)-LYSIDINE SYNTHASE-RELATED"/>
    <property type="match status" value="1"/>
</dbReference>
<dbReference type="GO" id="GO:0006400">
    <property type="term" value="P:tRNA modification"/>
    <property type="evidence" value="ECO:0007669"/>
    <property type="project" value="UniProtKB-UniRule"/>
</dbReference>
<dbReference type="GO" id="GO:0005524">
    <property type="term" value="F:ATP binding"/>
    <property type="evidence" value="ECO:0007669"/>
    <property type="project" value="UniProtKB-UniRule"/>
</dbReference>
<comment type="similarity">
    <text evidence="8">Belongs to the tRNA(Ile)-lysidine synthase family.</text>
</comment>